<evidence type="ECO:0000313" key="3">
    <source>
        <dbReference type="Proteomes" id="UP000015559"/>
    </source>
</evidence>
<keyword evidence="1" id="KW-0472">Membrane</keyword>
<proteinExistence type="predicted"/>
<organism evidence="2 3">
    <name type="scientific">Sulfuricella denitrificans (strain DSM 22764 / NBRC 105220 / skB26)</name>
    <dbReference type="NCBI Taxonomy" id="1163617"/>
    <lineage>
        <taxon>Bacteria</taxon>
        <taxon>Pseudomonadati</taxon>
        <taxon>Pseudomonadota</taxon>
        <taxon>Betaproteobacteria</taxon>
        <taxon>Nitrosomonadales</taxon>
        <taxon>Sulfuricellaceae</taxon>
        <taxon>Sulfuricella</taxon>
    </lineage>
</organism>
<keyword evidence="3" id="KW-1185">Reference proteome</keyword>
<keyword evidence="1" id="KW-1133">Transmembrane helix</keyword>
<reference evidence="2 3" key="1">
    <citation type="journal article" date="2012" name="Appl. Environ. Microbiol.">
        <title>Draft genome sequence of a psychrotolerant sulfur-oxidizing bacterium, Sulfuricella denitrificans skB26, and proteomic insights into cold adaptation.</title>
        <authorList>
            <person name="Watanabe T."/>
            <person name="Kojima H."/>
            <person name="Fukui M."/>
        </authorList>
    </citation>
    <scope>NUCLEOTIDE SEQUENCE [LARGE SCALE GENOMIC DNA]</scope>
    <source>
        <strain evidence="3">skB26</strain>
    </source>
</reference>
<dbReference type="EMBL" id="AP013066">
    <property type="protein sequence ID" value="BAN35378.1"/>
    <property type="molecule type" value="Genomic_DNA"/>
</dbReference>
<feature type="transmembrane region" description="Helical" evidence="1">
    <location>
        <begin position="75"/>
        <end position="94"/>
    </location>
</feature>
<dbReference type="AlphaFoldDB" id="S6AC92"/>
<gene>
    <name evidence="2" type="ORF">SCD_n01557</name>
</gene>
<feature type="transmembrane region" description="Helical" evidence="1">
    <location>
        <begin position="29"/>
        <end position="55"/>
    </location>
</feature>
<dbReference type="KEGG" id="sdr:SCD_n01557"/>
<evidence type="ECO:0000256" key="1">
    <source>
        <dbReference type="SAM" id="Phobius"/>
    </source>
</evidence>
<dbReference type="STRING" id="1163617.SCD_n01557"/>
<accession>S6AC92</accession>
<sequence>MIESILKFLSAYVEKLPQIGVPKDKQAHFIVGAVLFFLLAACGAPTLFAVGIVSLVGAVKEIYDYFHPDLQTCDFFDWLATTLGGLFALAVWSVL</sequence>
<dbReference type="OrthoDB" id="982143at2"/>
<dbReference type="RefSeq" id="WP_009205665.1">
    <property type="nucleotide sequence ID" value="NC_022357.1"/>
</dbReference>
<keyword evidence="1" id="KW-0812">Transmembrane</keyword>
<dbReference type="HOGENOM" id="CLU_2371691_0_0_4"/>
<protein>
    <submittedName>
        <fullName evidence="2">Uncharacterized protein</fullName>
    </submittedName>
</protein>
<name>S6AC92_SULDS</name>
<dbReference type="Proteomes" id="UP000015559">
    <property type="component" value="Chromosome"/>
</dbReference>
<evidence type="ECO:0000313" key="2">
    <source>
        <dbReference type="EMBL" id="BAN35378.1"/>
    </source>
</evidence>